<evidence type="ECO:0000313" key="3">
    <source>
        <dbReference type="EMBL" id="KAL1521293.1"/>
    </source>
</evidence>
<dbReference type="InterPro" id="IPR018490">
    <property type="entry name" value="cNMP-bd_dom_sf"/>
</dbReference>
<dbReference type="GO" id="GO:0003700">
    <property type="term" value="F:DNA-binding transcription factor activity"/>
    <property type="evidence" value="ECO:0007669"/>
    <property type="project" value="TreeGrafter"/>
</dbReference>
<proteinExistence type="predicted"/>
<dbReference type="CDD" id="cd00038">
    <property type="entry name" value="CAP_ED"/>
    <property type="match status" value="1"/>
</dbReference>
<dbReference type="InterPro" id="IPR050397">
    <property type="entry name" value="Env_Response_Regulators"/>
</dbReference>
<name>A0AB34JJY9_PRYPA</name>
<feature type="compositionally biased region" description="Basic residues" evidence="1">
    <location>
        <begin position="23"/>
        <end position="39"/>
    </location>
</feature>
<dbReference type="PROSITE" id="PS50042">
    <property type="entry name" value="CNMP_BINDING_3"/>
    <property type="match status" value="1"/>
</dbReference>
<feature type="domain" description="Cyclic nucleotide-binding" evidence="2">
    <location>
        <begin position="382"/>
        <end position="485"/>
    </location>
</feature>
<reference evidence="3 4" key="1">
    <citation type="journal article" date="2024" name="Science">
        <title>Giant polyketide synthase enzymes in the biosynthesis of giant marine polyether toxins.</title>
        <authorList>
            <person name="Fallon T.R."/>
            <person name="Shende V.V."/>
            <person name="Wierzbicki I.H."/>
            <person name="Pendleton A.L."/>
            <person name="Watervoot N.F."/>
            <person name="Auber R.P."/>
            <person name="Gonzalez D.J."/>
            <person name="Wisecaver J.H."/>
            <person name="Moore B.S."/>
        </authorList>
    </citation>
    <scope>NUCLEOTIDE SEQUENCE [LARGE SCALE GENOMIC DNA]</scope>
    <source>
        <strain evidence="3 4">12B1</strain>
    </source>
</reference>
<evidence type="ECO:0000313" key="4">
    <source>
        <dbReference type="Proteomes" id="UP001515480"/>
    </source>
</evidence>
<dbReference type="PANTHER" id="PTHR24567">
    <property type="entry name" value="CRP FAMILY TRANSCRIPTIONAL REGULATORY PROTEIN"/>
    <property type="match status" value="1"/>
</dbReference>
<gene>
    <name evidence="3" type="ORF">AB1Y20_020962</name>
</gene>
<dbReference type="SUPFAM" id="SSF51206">
    <property type="entry name" value="cAMP-binding domain-like"/>
    <property type="match status" value="1"/>
</dbReference>
<dbReference type="Gene3D" id="2.60.120.10">
    <property type="entry name" value="Jelly Rolls"/>
    <property type="match status" value="1"/>
</dbReference>
<comment type="caution">
    <text evidence="3">The sequence shown here is derived from an EMBL/GenBank/DDBJ whole genome shotgun (WGS) entry which is preliminary data.</text>
</comment>
<dbReference type="PANTHER" id="PTHR24567:SF26">
    <property type="entry name" value="REGULATORY PROTEIN YEIL"/>
    <property type="match status" value="1"/>
</dbReference>
<dbReference type="AlphaFoldDB" id="A0AB34JJY9"/>
<sequence length="635" mass="69930">MSTLASGGVPPRRPATTEGASRAHARFASRPRSPGKRHHDFLSPPLHPLPVLSCAPPASLPFALETSLDALIHLHDPAFLTRLDVQPQLALHAFRQRPASSTARRASLAPAWRGTPPSAAPRAALLQSLCAAPAAQLPPAAEPPAACGGGGAAASARASLVSVRDGGAEAGVRRSTVSKPSYKRRFALRRWAMVRRRLQEILEMESSKRTWRGALGDWHERSAEQALRGLQVLQGQDDQVVSALLEHTSVVTLMRYAELFARGRPMGTFYVVLQAARRGGRRVEGKGVVQLWGWRELGCVRTLLRKRDKPRRVLPGSILAGGAWLDEAIHITTATAEQPSVLLAIRVAKVKEDPRLAEVVERFKRVEGIAWKAQLLRDHVPLFSDLHISRLRMLAPIFTTAVVPRGEVIIREGEVGDKCYVLVTGEVLCYRYDSQGVEHRLRSITDSADCTYFGEMALHQHCVRTCYVRAAEESIILVIEKSNFEVFQSEIPEFEERIRALQAYDQAKRTASTEFLAVEAPPAACSGSQHLRKVITRVQHANTLTRHSNLSLQNWVSSLAPAQPHTIVRSRGSCQPLSPAARRRSFHPNAFAENQGSKVVVVRSEQSEWCGFSGIQAEGAPARRVLIPSEKRWAD</sequence>
<evidence type="ECO:0000259" key="2">
    <source>
        <dbReference type="PROSITE" id="PS50042"/>
    </source>
</evidence>
<dbReference type="EMBL" id="JBGBPQ010000007">
    <property type="protein sequence ID" value="KAL1521293.1"/>
    <property type="molecule type" value="Genomic_DNA"/>
</dbReference>
<keyword evidence="4" id="KW-1185">Reference proteome</keyword>
<dbReference type="SMART" id="SM00100">
    <property type="entry name" value="cNMP"/>
    <property type="match status" value="1"/>
</dbReference>
<dbReference type="GO" id="GO:0005829">
    <property type="term" value="C:cytosol"/>
    <property type="evidence" value="ECO:0007669"/>
    <property type="project" value="TreeGrafter"/>
</dbReference>
<dbReference type="Pfam" id="PF00027">
    <property type="entry name" value="cNMP_binding"/>
    <property type="match status" value="1"/>
</dbReference>
<dbReference type="InterPro" id="IPR000595">
    <property type="entry name" value="cNMP-bd_dom"/>
</dbReference>
<dbReference type="InterPro" id="IPR014710">
    <property type="entry name" value="RmlC-like_jellyroll"/>
</dbReference>
<feature type="region of interest" description="Disordered" evidence="1">
    <location>
        <begin position="1"/>
        <end position="42"/>
    </location>
</feature>
<dbReference type="Proteomes" id="UP001515480">
    <property type="component" value="Unassembled WGS sequence"/>
</dbReference>
<protein>
    <recommendedName>
        <fullName evidence="2">Cyclic nucleotide-binding domain-containing protein</fullName>
    </recommendedName>
</protein>
<accession>A0AB34JJY9</accession>
<organism evidence="3 4">
    <name type="scientific">Prymnesium parvum</name>
    <name type="common">Toxic golden alga</name>
    <dbReference type="NCBI Taxonomy" id="97485"/>
    <lineage>
        <taxon>Eukaryota</taxon>
        <taxon>Haptista</taxon>
        <taxon>Haptophyta</taxon>
        <taxon>Prymnesiophyceae</taxon>
        <taxon>Prymnesiales</taxon>
        <taxon>Prymnesiaceae</taxon>
        <taxon>Prymnesium</taxon>
    </lineage>
</organism>
<evidence type="ECO:0000256" key="1">
    <source>
        <dbReference type="SAM" id="MobiDB-lite"/>
    </source>
</evidence>